<dbReference type="EMBL" id="BPLR01015679">
    <property type="protein sequence ID" value="GIY77785.1"/>
    <property type="molecule type" value="Genomic_DNA"/>
</dbReference>
<dbReference type="Gene3D" id="1.20.1530.20">
    <property type="match status" value="1"/>
</dbReference>
<protein>
    <submittedName>
        <fullName evidence="1">Uncharacterized protein</fullName>
    </submittedName>
</protein>
<dbReference type="AlphaFoldDB" id="A0AAV4W4Q0"/>
<dbReference type="Proteomes" id="UP001054945">
    <property type="component" value="Unassembled WGS sequence"/>
</dbReference>
<reference evidence="1 2" key="1">
    <citation type="submission" date="2021-06" db="EMBL/GenBank/DDBJ databases">
        <title>Caerostris extrusa draft genome.</title>
        <authorList>
            <person name="Kono N."/>
            <person name="Arakawa K."/>
        </authorList>
    </citation>
    <scope>NUCLEOTIDE SEQUENCE [LARGE SCALE GENOMIC DNA]</scope>
</reference>
<name>A0AAV4W4Q0_CAEEX</name>
<proteinExistence type="predicted"/>
<evidence type="ECO:0000313" key="2">
    <source>
        <dbReference type="Proteomes" id="UP001054945"/>
    </source>
</evidence>
<keyword evidence="2" id="KW-1185">Reference proteome</keyword>
<gene>
    <name evidence="1" type="ORF">CEXT_403681</name>
</gene>
<comment type="caution">
    <text evidence="1">The sequence shown here is derived from an EMBL/GenBank/DDBJ whole genome shotgun (WGS) entry which is preliminary data.</text>
</comment>
<evidence type="ECO:0000313" key="1">
    <source>
        <dbReference type="EMBL" id="GIY77785.1"/>
    </source>
</evidence>
<sequence length="145" mass="16895">MFAYGCHITWNEVWSHIRTPVGVLIGMLSQFCLLPLAASLSHSPSRHGPSVCYGYARARMQSRWGHLQHILILLRRRHLTQKDLDRHPRRRCRKIFQNCSSTKKSIIEAMIAHLCIINLTKNKMQASLIIFKDKKAFKDYLLLKN</sequence>
<organism evidence="1 2">
    <name type="scientific">Caerostris extrusa</name>
    <name type="common">Bark spider</name>
    <name type="synonym">Caerostris bankana</name>
    <dbReference type="NCBI Taxonomy" id="172846"/>
    <lineage>
        <taxon>Eukaryota</taxon>
        <taxon>Metazoa</taxon>
        <taxon>Ecdysozoa</taxon>
        <taxon>Arthropoda</taxon>
        <taxon>Chelicerata</taxon>
        <taxon>Arachnida</taxon>
        <taxon>Araneae</taxon>
        <taxon>Araneomorphae</taxon>
        <taxon>Entelegynae</taxon>
        <taxon>Araneoidea</taxon>
        <taxon>Araneidae</taxon>
        <taxon>Caerostris</taxon>
    </lineage>
</organism>
<dbReference type="InterPro" id="IPR038770">
    <property type="entry name" value="Na+/solute_symporter_sf"/>
</dbReference>
<accession>A0AAV4W4Q0</accession>